<keyword evidence="2" id="KW-1185">Reference proteome</keyword>
<dbReference type="OrthoDB" id="1016222at2"/>
<reference evidence="1 2" key="1">
    <citation type="submission" date="2018-12" db="EMBL/GenBank/DDBJ databases">
        <authorList>
            <consortium name="Pathogen Informatics"/>
        </authorList>
    </citation>
    <scope>NUCLEOTIDE SEQUENCE [LARGE SCALE GENOMIC DNA]</scope>
    <source>
        <strain evidence="1 2">NCTC12871</strain>
    </source>
</reference>
<evidence type="ECO:0000313" key="1">
    <source>
        <dbReference type="EMBL" id="VEJ09842.1"/>
    </source>
</evidence>
<proteinExistence type="predicted"/>
<evidence type="ECO:0000313" key="2">
    <source>
        <dbReference type="Proteomes" id="UP000279799"/>
    </source>
</evidence>
<gene>
    <name evidence="1" type="ORF">NCTC12871_01329</name>
</gene>
<accession>A0A448TV87</accession>
<dbReference type="AlphaFoldDB" id="A0A448TV87"/>
<dbReference type="EMBL" id="LR134510">
    <property type="protein sequence ID" value="VEJ09842.1"/>
    <property type="molecule type" value="Genomic_DNA"/>
</dbReference>
<name>A0A448TV87_9PAST</name>
<dbReference type="Proteomes" id="UP000279799">
    <property type="component" value="Chromosome"/>
</dbReference>
<dbReference type="KEGG" id="adp:NCTC12871_01329"/>
<protein>
    <submittedName>
        <fullName evidence="1">Uncharacterized protein</fullName>
    </submittedName>
</protein>
<organism evidence="1 2">
    <name type="scientific">Actinobacillus delphinicola</name>
    <dbReference type="NCBI Taxonomy" id="51161"/>
    <lineage>
        <taxon>Bacteria</taxon>
        <taxon>Pseudomonadati</taxon>
        <taxon>Pseudomonadota</taxon>
        <taxon>Gammaproteobacteria</taxon>
        <taxon>Pasteurellales</taxon>
        <taxon>Pasteurellaceae</taxon>
        <taxon>Actinobacillus</taxon>
    </lineage>
</organism>
<sequence>MPDICKKKHRYAEVLENLPESQGGSLRHKCAGCAYEAGLKDGFNNTRKSDLSNDPRILISQAGSARHKDAQRAYDIGYEDGLSKYKSEK</sequence>
<dbReference type="RefSeq" id="WP_126600101.1">
    <property type="nucleotide sequence ID" value="NZ_LR134510.1"/>
</dbReference>